<organism evidence="2 3">
    <name type="scientific">Rhynocoris fuscipes</name>
    <dbReference type="NCBI Taxonomy" id="488301"/>
    <lineage>
        <taxon>Eukaryota</taxon>
        <taxon>Metazoa</taxon>
        <taxon>Ecdysozoa</taxon>
        <taxon>Arthropoda</taxon>
        <taxon>Hexapoda</taxon>
        <taxon>Insecta</taxon>
        <taxon>Pterygota</taxon>
        <taxon>Neoptera</taxon>
        <taxon>Paraneoptera</taxon>
        <taxon>Hemiptera</taxon>
        <taxon>Heteroptera</taxon>
        <taxon>Panheteroptera</taxon>
        <taxon>Cimicomorpha</taxon>
        <taxon>Reduviidae</taxon>
        <taxon>Harpactorinae</taxon>
        <taxon>Harpactorini</taxon>
        <taxon>Rhynocoris</taxon>
    </lineage>
</organism>
<feature type="compositionally biased region" description="Polar residues" evidence="1">
    <location>
        <begin position="18"/>
        <end position="27"/>
    </location>
</feature>
<protein>
    <submittedName>
        <fullName evidence="2">Uncharacterized protein</fullName>
    </submittedName>
</protein>
<evidence type="ECO:0000313" key="2">
    <source>
        <dbReference type="EMBL" id="KAK9502289.1"/>
    </source>
</evidence>
<gene>
    <name evidence="2" type="ORF">O3M35_011087</name>
</gene>
<reference evidence="2 3" key="1">
    <citation type="submission" date="2022-12" db="EMBL/GenBank/DDBJ databases">
        <title>Chromosome-level genome assembly of true bugs.</title>
        <authorList>
            <person name="Ma L."/>
            <person name="Li H."/>
        </authorList>
    </citation>
    <scope>NUCLEOTIDE SEQUENCE [LARGE SCALE GENOMIC DNA]</scope>
    <source>
        <strain evidence="2">Lab_2022b</strain>
    </source>
</reference>
<comment type="caution">
    <text evidence="2">The sequence shown here is derived from an EMBL/GenBank/DDBJ whole genome shotgun (WGS) entry which is preliminary data.</text>
</comment>
<feature type="region of interest" description="Disordered" evidence="1">
    <location>
        <begin position="1"/>
        <end position="44"/>
    </location>
</feature>
<proteinExistence type="predicted"/>
<keyword evidence="3" id="KW-1185">Reference proteome</keyword>
<sequence length="306" mass="35650">MNKTWNSSTSEKSNKSNIANIKQNALNRSMRPERTNTAPKDTRIPSTVMKPKNSVKTYTSTPLVKDKIFNCQKYPAVINNSYTIKYPNSVSKIKPGRSIHDSACKLFENKCTNSVLSKIPKSVQKTNYYSNKKNNELNNLRRRLSMRYSAYYVKNKSASRLLEFDKNPLEIKTNECNDQIITNNFEEETINNQKQLNIKCNTTEKEILSTPEATNSVTDELKENVLEIKEKAFNVAENEIEIQCMKTDEMVFNKDYEKDMLRFKKLIEIQKEIVENECKKLSILAQIFQIDECKQQLAEIRQIFMY</sequence>
<name>A0AAW1CX83_9HEMI</name>
<feature type="compositionally biased region" description="Low complexity" evidence="1">
    <location>
        <begin position="1"/>
        <end position="17"/>
    </location>
</feature>
<dbReference type="Proteomes" id="UP001461498">
    <property type="component" value="Unassembled WGS sequence"/>
</dbReference>
<accession>A0AAW1CX83</accession>
<dbReference type="AlphaFoldDB" id="A0AAW1CX83"/>
<dbReference type="EMBL" id="JAPXFL010000008">
    <property type="protein sequence ID" value="KAK9502289.1"/>
    <property type="molecule type" value="Genomic_DNA"/>
</dbReference>
<evidence type="ECO:0000313" key="3">
    <source>
        <dbReference type="Proteomes" id="UP001461498"/>
    </source>
</evidence>
<evidence type="ECO:0000256" key="1">
    <source>
        <dbReference type="SAM" id="MobiDB-lite"/>
    </source>
</evidence>